<dbReference type="PANTHER" id="PTHR43065">
    <property type="entry name" value="SENSOR HISTIDINE KINASE"/>
    <property type="match status" value="1"/>
</dbReference>
<dbReference type="Proteomes" id="UP000593737">
    <property type="component" value="Chromosome"/>
</dbReference>
<evidence type="ECO:0000256" key="7">
    <source>
        <dbReference type="ARBA" id="ARBA00022777"/>
    </source>
</evidence>
<dbReference type="PROSITE" id="PS50109">
    <property type="entry name" value="HIS_KIN"/>
    <property type="match status" value="1"/>
</dbReference>
<accession>A0A7S8FGW4</accession>
<evidence type="ECO:0000259" key="11">
    <source>
        <dbReference type="PROSITE" id="PS50109"/>
    </source>
</evidence>
<feature type="transmembrane region" description="Helical" evidence="10">
    <location>
        <begin position="349"/>
        <end position="372"/>
    </location>
</feature>
<keyword evidence="10" id="KW-1133">Transmembrane helix</keyword>
<keyword evidence="8" id="KW-0067">ATP-binding</keyword>
<dbReference type="SMART" id="SM00387">
    <property type="entry name" value="HATPase_c"/>
    <property type="match status" value="1"/>
</dbReference>
<comment type="catalytic activity">
    <reaction evidence="1">
        <text>ATP + protein L-histidine = ADP + protein N-phospho-L-histidine.</text>
        <dbReference type="EC" id="2.7.13.3"/>
    </reaction>
</comment>
<evidence type="ECO:0000256" key="4">
    <source>
        <dbReference type="ARBA" id="ARBA00022553"/>
    </source>
</evidence>
<keyword evidence="5" id="KW-0808">Transferase</keyword>
<proteinExistence type="predicted"/>
<keyword evidence="10" id="KW-0472">Membrane</keyword>
<keyword evidence="6" id="KW-0547">Nucleotide-binding</keyword>
<keyword evidence="9" id="KW-0902">Two-component regulatory system</keyword>
<evidence type="ECO:0000256" key="10">
    <source>
        <dbReference type="SAM" id="Phobius"/>
    </source>
</evidence>
<evidence type="ECO:0000256" key="2">
    <source>
        <dbReference type="ARBA" id="ARBA00004370"/>
    </source>
</evidence>
<feature type="domain" description="HAMP" evidence="12">
    <location>
        <begin position="373"/>
        <end position="425"/>
    </location>
</feature>
<evidence type="ECO:0000313" key="14">
    <source>
        <dbReference type="Proteomes" id="UP000593737"/>
    </source>
</evidence>
<dbReference type="SUPFAM" id="SSF158472">
    <property type="entry name" value="HAMP domain-like"/>
    <property type="match status" value="1"/>
</dbReference>
<dbReference type="Pfam" id="PF00512">
    <property type="entry name" value="HisKA"/>
    <property type="match status" value="1"/>
</dbReference>
<dbReference type="InterPro" id="IPR004358">
    <property type="entry name" value="Sig_transdc_His_kin-like_C"/>
</dbReference>
<dbReference type="GO" id="GO:0005524">
    <property type="term" value="F:ATP binding"/>
    <property type="evidence" value="ECO:0007669"/>
    <property type="project" value="UniProtKB-KW"/>
</dbReference>
<evidence type="ECO:0000256" key="1">
    <source>
        <dbReference type="ARBA" id="ARBA00000085"/>
    </source>
</evidence>
<dbReference type="PRINTS" id="PR00344">
    <property type="entry name" value="BCTRLSENSOR"/>
</dbReference>
<dbReference type="KEGG" id="nkf:Nkreftii_003270"/>
<dbReference type="SUPFAM" id="SSF55874">
    <property type="entry name" value="ATPase domain of HSP90 chaperone/DNA topoisomerase II/histidine kinase"/>
    <property type="match status" value="1"/>
</dbReference>
<dbReference type="InterPro" id="IPR003660">
    <property type="entry name" value="HAMP_dom"/>
</dbReference>
<dbReference type="CDD" id="cd18774">
    <property type="entry name" value="PDC2_HK_sensor"/>
    <property type="match status" value="1"/>
</dbReference>
<dbReference type="PANTHER" id="PTHR43065:SF10">
    <property type="entry name" value="PEROXIDE STRESS-ACTIVATED HISTIDINE KINASE MAK3"/>
    <property type="match status" value="1"/>
</dbReference>
<dbReference type="SMART" id="SM00304">
    <property type="entry name" value="HAMP"/>
    <property type="match status" value="1"/>
</dbReference>
<evidence type="ECO:0000313" key="13">
    <source>
        <dbReference type="EMBL" id="QPD05496.1"/>
    </source>
</evidence>
<evidence type="ECO:0000256" key="3">
    <source>
        <dbReference type="ARBA" id="ARBA00012438"/>
    </source>
</evidence>
<dbReference type="Gene3D" id="6.10.340.10">
    <property type="match status" value="1"/>
</dbReference>
<dbReference type="Gene3D" id="3.30.450.20">
    <property type="entry name" value="PAS domain"/>
    <property type="match status" value="1"/>
</dbReference>
<dbReference type="PROSITE" id="PS50885">
    <property type="entry name" value="HAMP"/>
    <property type="match status" value="1"/>
</dbReference>
<dbReference type="AlphaFoldDB" id="A0A7S8FGW4"/>
<dbReference type="SUPFAM" id="SSF47384">
    <property type="entry name" value="Homodimeric domain of signal transducing histidine kinase"/>
    <property type="match status" value="1"/>
</dbReference>
<organism evidence="13 14">
    <name type="scientific">Candidatus Nitrospira kreftii</name>
    <dbReference type="NCBI Taxonomy" id="2652173"/>
    <lineage>
        <taxon>Bacteria</taxon>
        <taxon>Pseudomonadati</taxon>
        <taxon>Nitrospirota</taxon>
        <taxon>Nitrospiria</taxon>
        <taxon>Nitrospirales</taxon>
        <taxon>Nitrospiraceae</taxon>
        <taxon>Nitrospira</taxon>
    </lineage>
</organism>
<dbReference type="Gene3D" id="3.30.565.10">
    <property type="entry name" value="Histidine kinase-like ATPase, C-terminal domain"/>
    <property type="match status" value="1"/>
</dbReference>
<feature type="transmembrane region" description="Helical" evidence="10">
    <location>
        <begin position="20"/>
        <end position="41"/>
    </location>
</feature>
<evidence type="ECO:0000256" key="8">
    <source>
        <dbReference type="ARBA" id="ARBA00022840"/>
    </source>
</evidence>
<keyword evidence="4" id="KW-0597">Phosphoprotein</keyword>
<reference evidence="13 14" key="1">
    <citation type="journal article" date="2020" name="ISME J.">
        <title>Enrichment and physiological characterization of a novel comammox Nitrospira indicates ammonium inhibition of complete nitrification.</title>
        <authorList>
            <person name="Sakoula D."/>
            <person name="Koch H."/>
            <person name="Frank J."/>
            <person name="Jetten M.S.M."/>
            <person name="van Kessel M.A.H.J."/>
            <person name="Lucker S."/>
        </authorList>
    </citation>
    <scope>NUCLEOTIDE SEQUENCE [LARGE SCALE GENOMIC DNA]</scope>
    <source>
        <strain evidence="13">Comreactor17</strain>
    </source>
</reference>
<keyword evidence="7" id="KW-0418">Kinase</keyword>
<sequence length="825" mass="89987">MTTTPTSSPSGARWGLKTKVILSMLLVGIVPLVVGLGMAFWQGSQEIREISGESFEALATEAARKLDLLVVEEISHTARIAHDPTIIRELERRRDALRDPKRSTAAATDLEQRWKRRDPAAITSLTGNTLSALLHEYYAGVYSAPGQLLPQVVRASTKMLFLTDVQGALVATMTDHPAFRHHDAPWWQGAFNKAVGNLYIEDIHFDDQMNTYVFTISLPIMDSLRYEAVGVLHHVIDAKEFFSPSTHAIRFGKTGHVMLIDSRGIVISCPILPTGVPLSDRNLTPLVTPQHPGWVEASSDGHGGQSTSVIGFAPLPETSRATNGSIENGSWHTFVWQSSDELFAPIQHLLTWVMVFGAVAIMLLVSLGYVAAGRIVTPVRQLQQAAQAIGRGELQTPIQINTGDELEDLAREFTRMNAQLKAAFAGLTDQVKLKTQEVQVLQQSTDQILDAVPTPILLIDAHQIVRYINQAARDAFTIRTPLSNASLFSVLSLDQAVQKQLQAEFEMNGDTAATLPDIERQTVPRDPLQPRTDHEPAGHRSELTIGSRIYHYQWFRLPTKPGEEDSIGLVLRDITDESRLQDKLVQAEKMGSLGVLTAGIGHELNNPLFGIIGLGEILQDEQDLEHIKSCAQDIVAHGRRMATIIRDFTGVTDREASDTPVSVPVEDVLDKALATAQTSVDMKDVVIHKSYAGKTPVSVLPDQLRQAFVNLLTNAAHAMKGTGTLTLSTVVSDHTVTTTVADSGPGISKQHLSKVFDPFFTTKEQGEGSGLGLTVARRIARKFGGDIRIECLEDRGTACHLMLPINTSTSSTGGPCTTSVSRSTS</sequence>
<dbReference type="EMBL" id="CP047423">
    <property type="protein sequence ID" value="QPD05496.1"/>
    <property type="molecule type" value="Genomic_DNA"/>
</dbReference>
<dbReference type="InterPro" id="IPR036097">
    <property type="entry name" value="HisK_dim/P_sf"/>
</dbReference>
<dbReference type="GO" id="GO:0000155">
    <property type="term" value="F:phosphorelay sensor kinase activity"/>
    <property type="evidence" value="ECO:0007669"/>
    <property type="project" value="InterPro"/>
</dbReference>
<gene>
    <name evidence="13" type="ORF">Nkreftii_003270</name>
</gene>
<dbReference type="GO" id="GO:0016020">
    <property type="term" value="C:membrane"/>
    <property type="evidence" value="ECO:0007669"/>
    <property type="project" value="UniProtKB-SubCell"/>
</dbReference>
<dbReference type="Gene3D" id="1.10.287.130">
    <property type="match status" value="1"/>
</dbReference>
<comment type="subcellular location">
    <subcellularLocation>
        <location evidence="2">Membrane</location>
    </subcellularLocation>
</comment>
<evidence type="ECO:0000256" key="5">
    <source>
        <dbReference type="ARBA" id="ARBA00022679"/>
    </source>
</evidence>
<evidence type="ECO:0000256" key="9">
    <source>
        <dbReference type="ARBA" id="ARBA00023012"/>
    </source>
</evidence>
<evidence type="ECO:0000259" key="12">
    <source>
        <dbReference type="PROSITE" id="PS50885"/>
    </source>
</evidence>
<keyword evidence="10" id="KW-0812">Transmembrane</keyword>
<dbReference type="InterPro" id="IPR003594">
    <property type="entry name" value="HATPase_dom"/>
</dbReference>
<evidence type="ECO:0000256" key="6">
    <source>
        <dbReference type="ARBA" id="ARBA00022741"/>
    </source>
</evidence>
<feature type="domain" description="Histidine kinase" evidence="11">
    <location>
        <begin position="599"/>
        <end position="807"/>
    </location>
</feature>
<dbReference type="InterPro" id="IPR005467">
    <property type="entry name" value="His_kinase_dom"/>
</dbReference>
<dbReference type="CDD" id="cd00082">
    <property type="entry name" value="HisKA"/>
    <property type="match status" value="1"/>
</dbReference>
<name>A0A7S8FGW4_9BACT</name>
<dbReference type="InterPro" id="IPR003661">
    <property type="entry name" value="HisK_dim/P_dom"/>
</dbReference>
<dbReference type="Pfam" id="PF00672">
    <property type="entry name" value="HAMP"/>
    <property type="match status" value="1"/>
</dbReference>
<dbReference type="CDD" id="cd06225">
    <property type="entry name" value="HAMP"/>
    <property type="match status" value="1"/>
</dbReference>
<dbReference type="SMART" id="SM00388">
    <property type="entry name" value="HisKA"/>
    <property type="match status" value="1"/>
</dbReference>
<dbReference type="InterPro" id="IPR036890">
    <property type="entry name" value="HATPase_C_sf"/>
</dbReference>
<protein>
    <recommendedName>
        <fullName evidence="3">histidine kinase</fullName>
        <ecNumber evidence="3">2.7.13.3</ecNumber>
    </recommendedName>
</protein>
<dbReference type="EC" id="2.7.13.3" evidence="3"/>
<dbReference type="Pfam" id="PF02518">
    <property type="entry name" value="HATPase_c"/>
    <property type="match status" value="1"/>
</dbReference>